<evidence type="ECO:0000256" key="28">
    <source>
        <dbReference type="PIRSR" id="PIRSR000865-2"/>
    </source>
</evidence>
<evidence type="ECO:0000256" key="19">
    <source>
        <dbReference type="ARBA" id="ARBA00023157"/>
    </source>
</evidence>
<dbReference type="GO" id="GO:0071813">
    <property type="term" value="F:lipoprotein particle binding"/>
    <property type="evidence" value="ECO:0007669"/>
    <property type="project" value="Ensembl"/>
</dbReference>
<dbReference type="Proteomes" id="UP000233180">
    <property type="component" value="Unassembled WGS sequence"/>
</dbReference>
<comment type="subunit">
    <text evidence="22">Homodimer. Interacts with GPIHBP1 with 1:1 stoichiometry. Interacts with APOC2; the interaction activates LPL activity in the presence of lipids. Interaction with heparan sulfate proteoglycans is required to protect LPL against loss of activity. Associates with lipoprotein particles in blood plasma. Interacts with LMF1 and SEL1L; interaction with SEL1L is required to prevent aggregation of newly synthesized LPL in the endoplasmic reticulum (ER), and for normal export of LPL from the ER to the extracellular space. Interacts with SORL1; SORL1 acts as a sorting receptor, promoting LPL localization to endosomes and later to lysosomes, leading to degradation of newly synthesized LPL.</text>
</comment>
<evidence type="ECO:0000256" key="24">
    <source>
        <dbReference type="ARBA" id="ARBA00047668"/>
    </source>
</evidence>
<dbReference type="GeneTree" id="ENSGT00940000157178"/>
<dbReference type="GO" id="GO:0005509">
    <property type="term" value="F:calcium ion binding"/>
    <property type="evidence" value="ECO:0007669"/>
    <property type="project" value="Ensembl"/>
</dbReference>
<evidence type="ECO:0000256" key="26">
    <source>
        <dbReference type="ARBA" id="ARBA00048386"/>
    </source>
</evidence>
<dbReference type="PANTHER" id="PTHR11610:SF3">
    <property type="entry name" value="LIPOPROTEIN LIPASE"/>
    <property type="match status" value="1"/>
</dbReference>
<feature type="active site" description="Charge relay system" evidence="27">
    <location>
        <position position="321"/>
    </location>
</feature>
<evidence type="ECO:0000256" key="8">
    <source>
        <dbReference type="ARBA" id="ARBA00022525"/>
    </source>
</evidence>
<dbReference type="GO" id="GO:0004465">
    <property type="term" value="F:lipoprotein lipase activity"/>
    <property type="evidence" value="ECO:0007669"/>
    <property type="project" value="UniProtKB-UniRule"/>
</dbReference>
<dbReference type="GO" id="GO:0008970">
    <property type="term" value="F:phospholipase A1 activity"/>
    <property type="evidence" value="ECO:0007669"/>
    <property type="project" value="UniProtKB-EC"/>
</dbReference>
<comment type="subunit">
    <text evidence="31">Homodimer. Interacts with APOC2; the interaction activates LPL activity in the presence of lipids.</text>
</comment>
<dbReference type="ESTHER" id="rhibe-a0a2k6lm22">
    <property type="family name" value="Lipoprotein_Lipase"/>
</dbReference>
<comment type="subcellular location">
    <subcellularLocation>
        <location evidence="31">Cell membrane</location>
        <topology evidence="31">Peripheral membrane protein</topology>
        <orientation evidence="31">Extracellular side</orientation>
    </subcellularLocation>
    <subcellularLocation>
        <location evidence="31">Secreted</location>
    </subcellularLocation>
    <subcellularLocation>
        <location evidence="3 31">Secreted</location>
        <location evidence="3 31">Extracellular space</location>
        <location evidence="3 31">Extracellular matrix</location>
    </subcellularLocation>
    <text evidence="31">Newly synthesized LPL binds to cell surface heparan proteoglycans and is then released by heparanase. Subsequently, it becomes attached to heparan proteoglycan on endothelial cells. Locates to the plasma membrane of microvilli of hepatocytes with triglyceride-rich lipoproteins (TRL). Some of the bound LPL is then internalized and located inside non-coated endocytic vesicles.</text>
</comment>
<dbReference type="GO" id="GO:0034185">
    <property type="term" value="F:apolipoprotein binding"/>
    <property type="evidence" value="ECO:0007669"/>
    <property type="project" value="Ensembl"/>
</dbReference>
<evidence type="ECO:0000256" key="31">
    <source>
        <dbReference type="RuleBase" id="RU362020"/>
    </source>
</evidence>
<keyword evidence="17 31" id="KW-0443">Lipid metabolism</keyword>
<dbReference type="PRINTS" id="PR00822">
    <property type="entry name" value="LIPOLIPASE"/>
</dbReference>
<feature type="binding site" evidence="28">
    <location>
        <position position="250"/>
    </location>
    <ligand>
        <name>Ca(2+)</name>
        <dbReference type="ChEBI" id="CHEBI:29108"/>
    </ligand>
</feature>
<evidence type="ECO:0000256" key="10">
    <source>
        <dbReference type="ARBA" id="ARBA00022674"/>
    </source>
</evidence>
<dbReference type="GO" id="GO:0055096">
    <property type="term" value="P:low-density lipoprotein particle mediated signaling"/>
    <property type="evidence" value="ECO:0007669"/>
    <property type="project" value="Ensembl"/>
</dbReference>
<evidence type="ECO:0000256" key="20">
    <source>
        <dbReference type="ARBA" id="ARBA00023180"/>
    </source>
</evidence>
<evidence type="ECO:0000256" key="7">
    <source>
        <dbReference type="ARBA" id="ARBA00022513"/>
    </source>
</evidence>
<evidence type="ECO:0000256" key="16">
    <source>
        <dbReference type="ARBA" id="ARBA00023074"/>
    </source>
</evidence>
<keyword evidence="8 31" id="KW-0964">Secreted</keyword>
<evidence type="ECO:0000256" key="30">
    <source>
        <dbReference type="RuleBase" id="RU004262"/>
    </source>
</evidence>
<dbReference type="PIRSF" id="PIRSF000865">
    <property type="entry name" value="Lipoprotein_lipase_LIPH"/>
    <property type="match status" value="1"/>
</dbReference>
<dbReference type="FunFam" id="3.40.50.1820:FF:000031">
    <property type="entry name" value="Lipoprotein lipase"/>
    <property type="match status" value="1"/>
</dbReference>
<evidence type="ECO:0000259" key="32">
    <source>
        <dbReference type="PROSITE" id="PS50095"/>
    </source>
</evidence>
<dbReference type="FunFam" id="2.60.60.20:FF:000006">
    <property type="entry name" value="Lipoprotein lipase"/>
    <property type="match status" value="1"/>
</dbReference>
<keyword evidence="19 31" id="KW-1015">Disulfide bond</keyword>
<evidence type="ECO:0000256" key="5">
    <source>
        <dbReference type="ARBA" id="ARBA00018617"/>
    </source>
</evidence>
<evidence type="ECO:0000256" key="29">
    <source>
        <dbReference type="PROSITE-ProRule" id="PRU00152"/>
    </source>
</evidence>
<evidence type="ECO:0000256" key="21">
    <source>
        <dbReference type="ARBA" id="ARBA00023313"/>
    </source>
</evidence>
<dbReference type="Gene3D" id="2.60.60.20">
    <property type="entry name" value="PLAT/LH2 domain"/>
    <property type="match status" value="1"/>
</dbReference>
<dbReference type="GO" id="GO:0010886">
    <property type="term" value="P:positive regulation of cholesterol storage"/>
    <property type="evidence" value="ECO:0007669"/>
    <property type="project" value="Ensembl"/>
</dbReference>
<dbReference type="Pfam" id="PF01477">
    <property type="entry name" value="PLAT"/>
    <property type="match status" value="1"/>
</dbReference>
<evidence type="ECO:0000256" key="27">
    <source>
        <dbReference type="PIRSR" id="PIRSR000865-1"/>
    </source>
</evidence>
<evidence type="ECO:0000256" key="2">
    <source>
        <dbReference type="ARBA" id="ARBA00000137"/>
    </source>
</evidence>
<dbReference type="InterPro" id="IPR029058">
    <property type="entry name" value="AB_hydrolase_fold"/>
</dbReference>
<dbReference type="GO" id="GO:0042627">
    <property type="term" value="C:chylomicron"/>
    <property type="evidence" value="ECO:0007669"/>
    <property type="project" value="UniProtKB-KW"/>
</dbReference>
<evidence type="ECO:0000256" key="4">
    <source>
        <dbReference type="ARBA" id="ARBA00010701"/>
    </source>
</evidence>
<keyword evidence="16 31" id="KW-0944">Nitration</keyword>
<feature type="domain" description="PLAT" evidence="32">
    <location>
        <begin position="394"/>
        <end position="517"/>
    </location>
</feature>
<evidence type="ECO:0000256" key="11">
    <source>
        <dbReference type="ARBA" id="ARBA00022723"/>
    </source>
</evidence>
<dbReference type="InterPro" id="IPR036392">
    <property type="entry name" value="PLAT/LH2_dom_sf"/>
</dbReference>
<accession>A0A2K6LM53</accession>
<evidence type="ECO:0000313" key="33">
    <source>
        <dbReference type="Ensembl" id="ENSRBIP00000024574.1"/>
    </source>
</evidence>
<proteinExistence type="inferred from homology"/>
<dbReference type="InterPro" id="IPR016272">
    <property type="entry name" value="Lipase_LIPH"/>
</dbReference>
<keyword evidence="12" id="KW-0732">Signal</keyword>
<evidence type="ECO:0000256" key="12">
    <source>
        <dbReference type="ARBA" id="ARBA00022729"/>
    </source>
</evidence>
<feature type="active site" description="Charge relay system" evidence="27">
    <location>
        <position position="236"/>
    </location>
</feature>
<dbReference type="SMART" id="SM00308">
    <property type="entry name" value="LH2"/>
    <property type="match status" value="1"/>
</dbReference>
<keyword evidence="18 31" id="KW-0472">Membrane</keyword>
<dbReference type="GO" id="GO:0034372">
    <property type="term" value="P:very-low-density lipoprotein particle remodeling"/>
    <property type="evidence" value="ECO:0007669"/>
    <property type="project" value="Ensembl"/>
</dbReference>
<evidence type="ECO:0000256" key="9">
    <source>
        <dbReference type="ARBA" id="ARBA00022530"/>
    </source>
</evidence>
<dbReference type="Pfam" id="PF00151">
    <property type="entry name" value="Lipase"/>
    <property type="match status" value="1"/>
</dbReference>
<protein>
    <recommendedName>
        <fullName evidence="5 31">Lipoprotein lipase</fullName>
        <shortName evidence="31">LPL</shortName>
        <ecNumber evidence="31">3.1.1.34</ecNumber>
    </recommendedName>
</protein>
<dbReference type="NCBIfam" id="TIGR03230">
    <property type="entry name" value="lipo_lipase"/>
    <property type="match status" value="1"/>
</dbReference>
<evidence type="ECO:0000256" key="3">
    <source>
        <dbReference type="ARBA" id="ARBA00004498"/>
    </source>
</evidence>
<keyword evidence="13 31" id="KW-0378">Hydrolase</keyword>
<dbReference type="GO" id="GO:0042632">
    <property type="term" value="P:cholesterol homeostasis"/>
    <property type="evidence" value="ECO:0007669"/>
    <property type="project" value="Ensembl"/>
</dbReference>
<keyword evidence="9" id="KW-0272">Extracellular matrix</keyword>
<dbReference type="GO" id="GO:0070328">
    <property type="term" value="P:triglyceride homeostasis"/>
    <property type="evidence" value="ECO:0007669"/>
    <property type="project" value="Ensembl"/>
</dbReference>
<dbReference type="GO" id="GO:0034361">
    <property type="term" value="C:very-low-density lipoprotein particle"/>
    <property type="evidence" value="ECO:0007669"/>
    <property type="project" value="UniProtKB-KW"/>
</dbReference>
<keyword evidence="14 28" id="KW-0106">Calcium</keyword>
<evidence type="ECO:0000256" key="13">
    <source>
        <dbReference type="ARBA" id="ARBA00022801"/>
    </source>
</evidence>
<comment type="catalytic activity">
    <reaction evidence="1">
        <text>a 1,2-diacyl-sn-glycero-3-phosphocholine + H2O = a 2-acyl-sn-glycero-3-phosphocholine + a fatty acid + H(+)</text>
        <dbReference type="Rhea" id="RHEA:18689"/>
        <dbReference type="ChEBI" id="CHEBI:15377"/>
        <dbReference type="ChEBI" id="CHEBI:15378"/>
        <dbReference type="ChEBI" id="CHEBI:28868"/>
        <dbReference type="ChEBI" id="CHEBI:57643"/>
        <dbReference type="ChEBI" id="CHEBI:57875"/>
        <dbReference type="EC" id="3.1.1.32"/>
    </reaction>
</comment>
<dbReference type="GO" id="GO:1904179">
    <property type="term" value="P:positive regulation of adipose tissue development"/>
    <property type="evidence" value="ECO:0007669"/>
    <property type="project" value="Ensembl"/>
</dbReference>
<evidence type="ECO:0000256" key="18">
    <source>
        <dbReference type="ARBA" id="ARBA00023136"/>
    </source>
</evidence>
<keyword evidence="21 31" id="KW-0850">VLDL</keyword>
<keyword evidence="10 31" id="KW-0358">Heparin-binding</keyword>
<sequence length="529" mass="58958">MSGKLSTSSCPALPFKGRLAQRRTAAPALSRLWLSRLISPSAPCSSSRGTRPEMESKALLLLALAVWLQSLTASRGGVAAADQRRDFIDIESKFALRTPEDTAEDTCHLIPGAAESVATCHFNHSSKTFMVIHGWTVTGMYESWVPKLVAALYKREPDSNVIVVDWLSRAQQHYPVSAGYTKLVGQDVARFINWMEEEFNYPLDNVHLLGYSLGAHAAGIAGSLTNKKVNRITGLDPAGPNFEYAEAPSRLSPDDADFVDVLHTFTRGSPGRSIGIQKPVGHVDIYPNGGTFQPGCNIGEAIRVIAERGLGDVDQLVKCSHERSIHLFIDSLLNEENPSKAYRCSSKEAFEKGLCLSCRKNRCNNLGYEINKVRAKRSSKMYLKTRSQMPYKVFHYQVKIHFSGTESETHTNQAFEISLYGTVAESENIPFTLPEVSTNKTYSFLIYTEVDIGELLMLKLKWKSDSYFSWSDWWSSPGFTIQKIRVKAGETQKKVIFCSREKVSHLQKGKAPAVFVKCHDKSLNKKSGW</sequence>
<dbReference type="GO" id="GO:0005102">
    <property type="term" value="F:signaling receptor binding"/>
    <property type="evidence" value="ECO:0007669"/>
    <property type="project" value="Ensembl"/>
</dbReference>
<evidence type="ECO:0000256" key="23">
    <source>
        <dbReference type="ARBA" id="ARBA00047643"/>
    </source>
</evidence>
<evidence type="ECO:0000256" key="25">
    <source>
        <dbReference type="ARBA" id="ARBA00048377"/>
    </source>
</evidence>
<dbReference type="GO" id="GO:0050729">
    <property type="term" value="P:positive regulation of inflammatory response"/>
    <property type="evidence" value="ECO:0007669"/>
    <property type="project" value="Ensembl"/>
</dbReference>
<feature type="binding site" evidence="28">
    <location>
        <position position="255"/>
    </location>
    <ligand>
        <name>Ca(2+)</name>
        <dbReference type="ChEBI" id="CHEBI:29108"/>
    </ligand>
</feature>
<comment type="catalytic activity">
    <reaction evidence="25">
        <text>1,2,3-tributanoylglycerol + H2O = dibutanoylglycerol + butanoate + H(+)</text>
        <dbReference type="Rhea" id="RHEA:40475"/>
        <dbReference type="ChEBI" id="CHEBI:15377"/>
        <dbReference type="ChEBI" id="CHEBI:15378"/>
        <dbReference type="ChEBI" id="CHEBI:17968"/>
        <dbReference type="ChEBI" id="CHEBI:35020"/>
        <dbReference type="ChEBI" id="CHEBI:76478"/>
    </reaction>
    <physiologicalReaction direction="left-to-right" evidence="25">
        <dbReference type="Rhea" id="RHEA:40476"/>
    </physiologicalReaction>
</comment>
<keyword evidence="20" id="KW-0325">Glycoprotein</keyword>
<dbReference type="Gene3D" id="3.40.50.1820">
    <property type="entry name" value="alpha/beta hydrolase"/>
    <property type="match status" value="1"/>
</dbReference>
<comment type="catalytic activity">
    <reaction evidence="23">
        <text>1,2-di-(9Z-octadecenoyl)-sn-glycero-3-phosphocholine + H2O = (9Z-octadecenoyl)-sn-glycero-3-phosphocholine + (9Z)-octadecenoate + H(+)</text>
        <dbReference type="Rhea" id="RHEA:38699"/>
        <dbReference type="ChEBI" id="CHEBI:15377"/>
        <dbReference type="ChEBI" id="CHEBI:15378"/>
        <dbReference type="ChEBI" id="CHEBI:30823"/>
        <dbReference type="ChEBI" id="CHEBI:74669"/>
        <dbReference type="ChEBI" id="CHEBI:76083"/>
    </reaction>
    <physiologicalReaction direction="left-to-right" evidence="23">
        <dbReference type="Rhea" id="RHEA:38700"/>
    </physiologicalReaction>
</comment>
<gene>
    <name evidence="33" type="primary">LPL</name>
</gene>
<reference evidence="33" key="3">
    <citation type="submission" date="2025-09" db="UniProtKB">
        <authorList>
            <consortium name="Ensembl"/>
        </authorList>
    </citation>
    <scope>IDENTIFICATION</scope>
</reference>
<dbReference type="EC" id="3.1.1.34" evidence="31"/>
<reference evidence="33 34" key="1">
    <citation type="submission" date="2016-06" db="EMBL/GenBank/DDBJ databases">
        <title>Genome of Rhinopithecus bieti.</title>
        <authorList>
            <person name="Wu"/>
            <person name="C.-I. and Zhang"/>
            <person name="Y."/>
        </authorList>
    </citation>
    <scope>NUCLEOTIDE SEQUENCE</scope>
</reference>
<dbReference type="CDD" id="cd00707">
    <property type="entry name" value="Pancreat_lipase_like"/>
    <property type="match status" value="1"/>
</dbReference>
<dbReference type="GO" id="GO:0006633">
    <property type="term" value="P:fatty acid biosynthetic process"/>
    <property type="evidence" value="ECO:0007669"/>
    <property type="project" value="Ensembl"/>
</dbReference>
<dbReference type="GO" id="GO:0019433">
    <property type="term" value="P:triglyceride catabolic process"/>
    <property type="evidence" value="ECO:0007669"/>
    <property type="project" value="UniProtKB-UniRule"/>
</dbReference>
<dbReference type="InterPro" id="IPR013818">
    <property type="entry name" value="Lipase"/>
</dbReference>
<evidence type="ECO:0000256" key="1">
    <source>
        <dbReference type="ARBA" id="ARBA00000111"/>
    </source>
</evidence>
<evidence type="ECO:0000313" key="34">
    <source>
        <dbReference type="Proteomes" id="UP000233180"/>
    </source>
</evidence>
<dbReference type="GO" id="GO:0034371">
    <property type="term" value="P:chylomicron remodeling"/>
    <property type="evidence" value="ECO:0007669"/>
    <property type="project" value="Ensembl"/>
</dbReference>
<keyword evidence="7 31" id="KW-0162">Chylomicron</keyword>
<dbReference type="Ensembl" id="ENSRBIT00000048477.1">
    <property type="protein sequence ID" value="ENSRBIP00000024574.1"/>
    <property type="gene ID" value="ENSRBIG00000036187.1"/>
</dbReference>
<dbReference type="GO" id="GO:0042803">
    <property type="term" value="F:protein homodimerization activity"/>
    <property type="evidence" value="ECO:0007669"/>
    <property type="project" value="Ensembl"/>
</dbReference>
<dbReference type="InterPro" id="IPR033906">
    <property type="entry name" value="Lipase_N"/>
</dbReference>
<comment type="caution">
    <text evidence="29">Lacks conserved residue(s) required for the propagation of feature annotation.</text>
</comment>
<keyword evidence="11 28" id="KW-0479">Metal-binding</keyword>
<comment type="PTM">
    <text evidence="31">Tyrosine nitration after lipopolysaccharide (LPS) challenge down-regulates the lipase activity.</text>
</comment>
<dbReference type="STRING" id="61621.ENSRBIP00000024574"/>
<keyword evidence="15 31" id="KW-0442">Lipid degradation</keyword>
<dbReference type="GO" id="GO:0043395">
    <property type="term" value="F:heparan sulfate proteoglycan binding"/>
    <property type="evidence" value="ECO:0007669"/>
    <property type="project" value="Ensembl"/>
</dbReference>
<comment type="catalytic activity">
    <reaction evidence="24">
        <text>1,2-dihexadecanoyl-sn-glycero-3-phosphocholine + H2O = hexadecanoyl-sn-glycero-3-phosphocholine + hexadecanoate + H(+)</text>
        <dbReference type="Rhea" id="RHEA:41384"/>
        <dbReference type="ChEBI" id="CHEBI:7896"/>
        <dbReference type="ChEBI" id="CHEBI:15377"/>
        <dbReference type="ChEBI" id="CHEBI:15378"/>
        <dbReference type="ChEBI" id="CHEBI:64563"/>
        <dbReference type="ChEBI" id="CHEBI:72999"/>
    </reaction>
    <physiologicalReaction direction="left-to-right" evidence="24">
        <dbReference type="Rhea" id="RHEA:41385"/>
    </physiologicalReaction>
</comment>
<evidence type="ECO:0000256" key="15">
    <source>
        <dbReference type="ARBA" id="ARBA00022963"/>
    </source>
</evidence>
<dbReference type="AlphaFoldDB" id="A0A2K6LM53"/>
<dbReference type="GO" id="GO:0032722">
    <property type="term" value="P:positive regulation of chemokine production"/>
    <property type="evidence" value="ECO:0007669"/>
    <property type="project" value="Ensembl"/>
</dbReference>
<dbReference type="GO" id="GO:0005886">
    <property type="term" value="C:plasma membrane"/>
    <property type="evidence" value="ECO:0007669"/>
    <property type="project" value="UniProtKB-SubCell"/>
</dbReference>
<dbReference type="SUPFAM" id="SSF49723">
    <property type="entry name" value="Lipase/lipooxygenase domain (PLAT/LH2 domain)"/>
    <property type="match status" value="1"/>
</dbReference>
<dbReference type="SUPFAM" id="SSF53474">
    <property type="entry name" value="alpha/beta-Hydrolases"/>
    <property type="match status" value="1"/>
</dbReference>
<evidence type="ECO:0000256" key="6">
    <source>
        <dbReference type="ARBA" id="ARBA00022475"/>
    </source>
</evidence>
<dbReference type="GO" id="GO:0008201">
    <property type="term" value="F:heparin binding"/>
    <property type="evidence" value="ECO:0007669"/>
    <property type="project" value="UniProtKB-UniRule"/>
</dbReference>
<dbReference type="PANTHER" id="PTHR11610">
    <property type="entry name" value="LIPASE"/>
    <property type="match status" value="1"/>
</dbReference>
<keyword evidence="34" id="KW-1185">Reference proteome</keyword>
<comment type="function">
    <text evidence="31">Key enzyme in triglyceride metabolism. Catalyzes the hydrolysis of triglycerides from circulating chylomicrons and very low density lipoproteins (VLDL), and thereby plays an important role in lipid clearance from the blood stream, lipid utilization and storage. Mediates margination of triglyceride-rich lipoprotein particles in capillaries. Recruited to its site of action on the luminal surface of vascular endothelium by binding to GPIHBP1 and cell surface heparan sulfate proteoglycans.</text>
</comment>
<evidence type="ECO:0000256" key="22">
    <source>
        <dbReference type="ARBA" id="ARBA00046693"/>
    </source>
</evidence>
<evidence type="ECO:0000256" key="14">
    <source>
        <dbReference type="ARBA" id="ARBA00022837"/>
    </source>
</evidence>
<dbReference type="InterPro" id="IPR002330">
    <property type="entry name" value="Lipo_Lipase"/>
</dbReference>
<organism evidence="33 34">
    <name type="scientific">Rhinopithecus bieti</name>
    <name type="common">Black snub-nosed monkey</name>
    <name type="synonym">Pygathrix bieti</name>
    <dbReference type="NCBI Taxonomy" id="61621"/>
    <lineage>
        <taxon>Eukaryota</taxon>
        <taxon>Metazoa</taxon>
        <taxon>Chordata</taxon>
        <taxon>Craniata</taxon>
        <taxon>Vertebrata</taxon>
        <taxon>Euteleostomi</taxon>
        <taxon>Mammalia</taxon>
        <taxon>Eutheria</taxon>
        <taxon>Euarchontoglires</taxon>
        <taxon>Primates</taxon>
        <taxon>Haplorrhini</taxon>
        <taxon>Catarrhini</taxon>
        <taxon>Cercopithecidae</taxon>
        <taxon>Colobinae</taxon>
        <taxon>Rhinopithecus</taxon>
    </lineage>
</organism>
<dbReference type="GO" id="GO:1902494">
    <property type="term" value="C:catalytic complex"/>
    <property type="evidence" value="ECO:0007669"/>
    <property type="project" value="Ensembl"/>
</dbReference>
<dbReference type="CDD" id="cd01758">
    <property type="entry name" value="PLAT_LPL"/>
    <property type="match status" value="1"/>
</dbReference>
<feature type="active site" description="Nucleophile" evidence="27">
    <location>
        <position position="212"/>
    </location>
</feature>
<reference evidence="33" key="2">
    <citation type="submission" date="2025-08" db="UniProtKB">
        <authorList>
            <consortium name="Ensembl"/>
        </authorList>
    </citation>
    <scope>IDENTIFICATION</scope>
</reference>
<comment type="catalytic activity">
    <reaction evidence="26">
        <text>1,2,3-tri-(9Z-octadecenoyl)-glycerol + H2O = di-(9Z)-octadecenoylglycerol + (9Z)-octadecenoate + H(+)</text>
        <dbReference type="Rhea" id="RHEA:38575"/>
        <dbReference type="ChEBI" id="CHEBI:15377"/>
        <dbReference type="ChEBI" id="CHEBI:15378"/>
        <dbReference type="ChEBI" id="CHEBI:30823"/>
        <dbReference type="ChEBI" id="CHEBI:53753"/>
        <dbReference type="ChEBI" id="CHEBI:75945"/>
    </reaction>
    <physiologicalReaction direction="left-to-right" evidence="26">
        <dbReference type="Rhea" id="RHEA:38576"/>
    </physiologicalReaction>
</comment>
<dbReference type="PROSITE" id="PS50095">
    <property type="entry name" value="PLAT"/>
    <property type="match status" value="1"/>
</dbReference>
<dbReference type="GO" id="GO:0045600">
    <property type="term" value="P:positive regulation of fat cell differentiation"/>
    <property type="evidence" value="ECO:0007669"/>
    <property type="project" value="Ensembl"/>
</dbReference>
<dbReference type="PRINTS" id="PR00821">
    <property type="entry name" value="TAGLIPASE"/>
</dbReference>
<name>A0A2K6LM53_RHIBE</name>
<dbReference type="InterPro" id="IPR000734">
    <property type="entry name" value="TAG_lipase"/>
</dbReference>
<evidence type="ECO:0000256" key="17">
    <source>
        <dbReference type="ARBA" id="ARBA00023098"/>
    </source>
</evidence>
<dbReference type="InterPro" id="IPR001024">
    <property type="entry name" value="PLAT/LH2_dom"/>
</dbReference>
<comment type="similarity">
    <text evidence="4 30">Belongs to the AB hydrolase superfamily. Lipase family.</text>
</comment>
<comment type="catalytic activity">
    <reaction evidence="2 31">
        <text>a triacylglycerol + H2O = a diacylglycerol + a fatty acid + H(+)</text>
        <dbReference type="Rhea" id="RHEA:12044"/>
        <dbReference type="ChEBI" id="CHEBI:15377"/>
        <dbReference type="ChEBI" id="CHEBI:15378"/>
        <dbReference type="ChEBI" id="CHEBI:17855"/>
        <dbReference type="ChEBI" id="CHEBI:18035"/>
        <dbReference type="ChEBI" id="CHEBI:28868"/>
        <dbReference type="EC" id="3.1.1.34"/>
    </reaction>
</comment>
<dbReference type="GO" id="GO:0010744">
    <property type="term" value="P:positive regulation of macrophage derived foam cell differentiation"/>
    <property type="evidence" value="ECO:0007669"/>
    <property type="project" value="Ensembl"/>
</dbReference>
<keyword evidence="6 31" id="KW-1003">Cell membrane</keyword>